<evidence type="ECO:0000256" key="5">
    <source>
        <dbReference type="ARBA" id="ARBA00022777"/>
    </source>
</evidence>
<feature type="transmembrane region" description="Helical" evidence="7">
    <location>
        <begin position="29"/>
        <end position="47"/>
    </location>
</feature>
<evidence type="ECO:0000313" key="11">
    <source>
        <dbReference type="EMBL" id="MBK1715096.1"/>
    </source>
</evidence>
<evidence type="ECO:0000256" key="7">
    <source>
        <dbReference type="SAM" id="Phobius"/>
    </source>
</evidence>
<evidence type="ECO:0000256" key="3">
    <source>
        <dbReference type="ARBA" id="ARBA00022553"/>
    </source>
</evidence>
<sequence>MSSDNAFAEPAVVPAARAVLPLRVYLRRLIWLCVGPMLLLGGGLAYYRVQSGLEQRHLSGERIVARLALLSDQLLESRSAGLVMMARSAEPGARAAALRRLGESYAQGFGSHVLLADADGRVLMNSRLPGEVEQPPLPPAAMEAAAVALREDRPVVSDLFRGPIAGLPLLVVAAPLPLSGEAPPRVLLSTIEARLFQPLLERLALPAGWSLELRDGAGAVVARRGQAIGQGSGALHRAELQQAPWSAVVLMPSQVMRDAVLAEALPLVAGVVGATLIGVLGGTLAGRRLGRDVASLAAPAGSPEADSAVTEIVAVRRLLDDAAARRRATEDALRRSQIETQRLMEEALAARARAETANASLRELSLAVEQSSSSILITDAEGRIDYVNQAFLQQTGYTREEVIGNTPALVHSASTPAATIESLWHTLQAGETWRGEFVNQRKDGSEFVESAVVTPLRQDDGRITHYVAVNEDVTERRRLERELDGHRHHLEMLVASRTAELEAARAQADAANQAKSAFLANMSHEIRTPLNAVLGFTHLMRRDARDPVTAERLARVDAAAQHLLALLNDILDLSKIEAGKLELHEQDFSLRELVAGCAGQVADRAATKALALQVDTGDAPDALRGDAMRLAQALLNLLSNAVKFTDHGSVGISVQLLAREADRVKLSFAVTDTGIGIEPAQLDQLFTAFVQADASMARRFGGTGLGLAITRRLAALMGGEVGVDSRVG</sequence>
<evidence type="ECO:0000256" key="6">
    <source>
        <dbReference type="SAM" id="Coils"/>
    </source>
</evidence>
<keyword evidence="7" id="KW-0812">Transmembrane</keyword>
<dbReference type="Pfam" id="PF02518">
    <property type="entry name" value="HATPase_c"/>
    <property type="match status" value="1"/>
</dbReference>
<accession>A0ABS1E108</accession>
<keyword evidence="4" id="KW-0808">Transferase</keyword>
<dbReference type="Pfam" id="PF13426">
    <property type="entry name" value="PAS_9"/>
    <property type="match status" value="1"/>
</dbReference>
<evidence type="ECO:0000313" key="12">
    <source>
        <dbReference type="Proteomes" id="UP001041814"/>
    </source>
</evidence>
<name>A0ABS1E108_RUBGE</name>
<keyword evidence="7" id="KW-1133">Transmembrane helix</keyword>
<dbReference type="PROSITE" id="PS50113">
    <property type="entry name" value="PAC"/>
    <property type="match status" value="1"/>
</dbReference>
<keyword evidence="12" id="KW-1185">Reference proteome</keyword>
<feature type="transmembrane region" description="Helical" evidence="7">
    <location>
        <begin position="260"/>
        <end position="285"/>
    </location>
</feature>
<dbReference type="SUPFAM" id="SSF47384">
    <property type="entry name" value="Homodimeric domain of signal transducing histidine kinase"/>
    <property type="match status" value="1"/>
</dbReference>
<dbReference type="PROSITE" id="PS50109">
    <property type="entry name" value="HIS_KIN"/>
    <property type="match status" value="1"/>
</dbReference>
<dbReference type="InterPro" id="IPR036890">
    <property type="entry name" value="HATPase_C_sf"/>
</dbReference>
<keyword evidence="5 11" id="KW-0418">Kinase</keyword>
<feature type="domain" description="Histidine kinase" evidence="8">
    <location>
        <begin position="521"/>
        <end position="728"/>
    </location>
</feature>
<keyword evidence="7" id="KW-0472">Membrane</keyword>
<dbReference type="CDD" id="cd16922">
    <property type="entry name" value="HATPase_EvgS-ArcB-TorS-like"/>
    <property type="match status" value="1"/>
</dbReference>
<dbReference type="InterPro" id="IPR035965">
    <property type="entry name" value="PAS-like_dom_sf"/>
</dbReference>
<gene>
    <name evidence="11" type="ORF">CKO43_20260</name>
</gene>
<organism evidence="11 12">
    <name type="scientific">Rubrivivax gelatinosus</name>
    <name type="common">Rhodocyclus gelatinosus</name>
    <name type="synonym">Rhodopseudomonas gelatinosa</name>
    <dbReference type="NCBI Taxonomy" id="28068"/>
    <lineage>
        <taxon>Bacteria</taxon>
        <taxon>Pseudomonadati</taxon>
        <taxon>Pseudomonadota</taxon>
        <taxon>Betaproteobacteria</taxon>
        <taxon>Burkholderiales</taxon>
        <taxon>Sphaerotilaceae</taxon>
        <taxon>Rubrivivax</taxon>
    </lineage>
</organism>
<dbReference type="Gene3D" id="3.30.565.10">
    <property type="entry name" value="Histidine kinase-like ATPase, C-terminal domain"/>
    <property type="match status" value="1"/>
</dbReference>
<evidence type="ECO:0000259" key="10">
    <source>
        <dbReference type="PROSITE" id="PS50113"/>
    </source>
</evidence>
<dbReference type="InterPro" id="IPR005467">
    <property type="entry name" value="His_kinase_dom"/>
</dbReference>
<dbReference type="InterPro" id="IPR003594">
    <property type="entry name" value="HATPase_dom"/>
</dbReference>
<feature type="coiled-coil region" evidence="6">
    <location>
        <begin position="319"/>
        <end position="364"/>
    </location>
</feature>
<comment type="catalytic activity">
    <reaction evidence="1">
        <text>ATP + protein L-histidine = ADP + protein N-phospho-L-histidine.</text>
        <dbReference type="EC" id="2.7.13.3"/>
    </reaction>
</comment>
<dbReference type="InterPro" id="IPR001610">
    <property type="entry name" value="PAC"/>
</dbReference>
<dbReference type="SUPFAM" id="SSF55874">
    <property type="entry name" value="ATPase domain of HSP90 chaperone/DNA topoisomerase II/histidine kinase"/>
    <property type="match status" value="1"/>
</dbReference>
<evidence type="ECO:0000256" key="4">
    <source>
        <dbReference type="ARBA" id="ARBA00022679"/>
    </source>
</evidence>
<dbReference type="InterPro" id="IPR004358">
    <property type="entry name" value="Sig_transdc_His_kin-like_C"/>
</dbReference>
<feature type="domain" description="PAC" evidence="10">
    <location>
        <begin position="431"/>
        <end position="485"/>
    </location>
</feature>
<dbReference type="CDD" id="cd18773">
    <property type="entry name" value="PDC1_HK_sensor"/>
    <property type="match status" value="1"/>
</dbReference>
<dbReference type="SMART" id="SM00387">
    <property type="entry name" value="HATPase_c"/>
    <property type="match status" value="1"/>
</dbReference>
<dbReference type="EMBL" id="NRRU01000096">
    <property type="protein sequence ID" value="MBK1715096.1"/>
    <property type="molecule type" value="Genomic_DNA"/>
</dbReference>
<dbReference type="GO" id="GO:0016301">
    <property type="term" value="F:kinase activity"/>
    <property type="evidence" value="ECO:0007669"/>
    <property type="project" value="UniProtKB-KW"/>
</dbReference>
<evidence type="ECO:0000256" key="1">
    <source>
        <dbReference type="ARBA" id="ARBA00000085"/>
    </source>
</evidence>
<dbReference type="NCBIfam" id="TIGR00229">
    <property type="entry name" value="sensory_box"/>
    <property type="match status" value="1"/>
</dbReference>
<protein>
    <recommendedName>
        <fullName evidence="2">histidine kinase</fullName>
        <ecNumber evidence="2">2.7.13.3</ecNumber>
    </recommendedName>
</protein>
<dbReference type="CDD" id="cd00130">
    <property type="entry name" value="PAS"/>
    <property type="match status" value="1"/>
</dbReference>
<dbReference type="SUPFAM" id="SSF55785">
    <property type="entry name" value="PYP-like sensor domain (PAS domain)"/>
    <property type="match status" value="1"/>
</dbReference>
<dbReference type="PROSITE" id="PS50112">
    <property type="entry name" value="PAS"/>
    <property type="match status" value="1"/>
</dbReference>
<proteinExistence type="predicted"/>
<dbReference type="PANTHER" id="PTHR43047:SF64">
    <property type="entry name" value="HISTIDINE KINASE CONTAINING CHEY-HOMOLOGOUS RECEIVER DOMAIN AND PAS DOMAIN-RELATED"/>
    <property type="match status" value="1"/>
</dbReference>
<keyword evidence="6" id="KW-0175">Coiled coil</keyword>
<feature type="non-terminal residue" evidence="11">
    <location>
        <position position="728"/>
    </location>
</feature>
<dbReference type="SMART" id="SM00086">
    <property type="entry name" value="PAC"/>
    <property type="match status" value="1"/>
</dbReference>
<dbReference type="InterPro" id="IPR036097">
    <property type="entry name" value="HisK_dim/P_sf"/>
</dbReference>
<dbReference type="PRINTS" id="PR00344">
    <property type="entry name" value="BCTRLSENSOR"/>
</dbReference>
<evidence type="ECO:0000259" key="8">
    <source>
        <dbReference type="PROSITE" id="PS50109"/>
    </source>
</evidence>
<evidence type="ECO:0000259" key="9">
    <source>
        <dbReference type="PROSITE" id="PS50112"/>
    </source>
</evidence>
<dbReference type="InterPro" id="IPR000700">
    <property type="entry name" value="PAS-assoc_C"/>
</dbReference>
<feature type="domain" description="PAS" evidence="9">
    <location>
        <begin position="360"/>
        <end position="406"/>
    </location>
</feature>
<reference evidence="11" key="1">
    <citation type="submission" date="2017-08" db="EMBL/GenBank/DDBJ databases">
        <authorList>
            <person name="Imhoff J.F."/>
            <person name="Rahn T."/>
            <person name="Kuenzel S."/>
            <person name="Neulinger S.C."/>
        </authorList>
    </citation>
    <scope>NUCLEOTIDE SEQUENCE</scope>
    <source>
        <strain evidence="11">IM 151</strain>
    </source>
</reference>
<keyword evidence="3" id="KW-0597">Phosphoprotein</keyword>
<dbReference type="InterPro" id="IPR000014">
    <property type="entry name" value="PAS"/>
</dbReference>
<dbReference type="Pfam" id="PF00512">
    <property type="entry name" value="HisKA"/>
    <property type="match status" value="1"/>
</dbReference>
<dbReference type="SMART" id="SM00091">
    <property type="entry name" value="PAS"/>
    <property type="match status" value="1"/>
</dbReference>
<dbReference type="Gene3D" id="1.10.287.130">
    <property type="match status" value="1"/>
</dbReference>
<evidence type="ECO:0000256" key="2">
    <source>
        <dbReference type="ARBA" id="ARBA00012438"/>
    </source>
</evidence>
<dbReference type="InterPro" id="IPR003661">
    <property type="entry name" value="HisK_dim/P_dom"/>
</dbReference>
<dbReference type="Proteomes" id="UP001041814">
    <property type="component" value="Unassembled WGS sequence"/>
</dbReference>
<dbReference type="SMART" id="SM00388">
    <property type="entry name" value="HisKA"/>
    <property type="match status" value="1"/>
</dbReference>
<dbReference type="PANTHER" id="PTHR43047">
    <property type="entry name" value="TWO-COMPONENT HISTIDINE PROTEIN KINASE"/>
    <property type="match status" value="1"/>
</dbReference>
<comment type="caution">
    <text evidence="11">The sequence shown here is derived from an EMBL/GenBank/DDBJ whole genome shotgun (WGS) entry which is preliminary data.</text>
</comment>
<dbReference type="RefSeq" id="WP_200379778.1">
    <property type="nucleotide sequence ID" value="NZ_NRRU01000096.1"/>
</dbReference>
<reference evidence="11" key="2">
    <citation type="journal article" date="2020" name="Microorganisms">
        <title>Osmotic Adaptation and Compatible Solute Biosynthesis of Phototrophic Bacteria as Revealed from Genome Analyses.</title>
        <authorList>
            <person name="Imhoff J.F."/>
            <person name="Rahn T."/>
            <person name="Kunzel S."/>
            <person name="Keller A."/>
            <person name="Neulinger S.C."/>
        </authorList>
    </citation>
    <scope>NUCLEOTIDE SEQUENCE</scope>
    <source>
        <strain evidence="11">IM 151</strain>
    </source>
</reference>
<dbReference type="CDD" id="cd00082">
    <property type="entry name" value="HisKA"/>
    <property type="match status" value="1"/>
</dbReference>
<dbReference type="Gene3D" id="3.30.450.20">
    <property type="entry name" value="PAS domain"/>
    <property type="match status" value="2"/>
</dbReference>
<dbReference type="EC" id="2.7.13.3" evidence="2"/>